<dbReference type="GO" id="GO:0032993">
    <property type="term" value="C:protein-DNA complex"/>
    <property type="evidence" value="ECO:0007669"/>
    <property type="project" value="TreeGrafter"/>
</dbReference>
<protein>
    <submittedName>
        <fullName evidence="6">DNA-binding transcriptional regulator, LysR family</fullName>
    </submittedName>
</protein>
<keyword evidence="2" id="KW-0805">Transcription regulation</keyword>
<proteinExistence type="inferred from homology"/>
<dbReference type="PANTHER" id="PTHR30346:SF0">
    <property type="entry name" value="HCA OPERON TRANSCRIPTIONAL ACTIVATOR HCAR"/>
    <property type="match status" value="1"/>
</dbReference>
<dbReference type="EMBL" id="FMXR01000005">
    <property type="protein sequence ID" value="SDB05326.1"/>
    <property type="molecule type" value="Genomic_DNA"/>
</dbReference>
<evidence type="ECO:0000256" key="1">
    <source>
        <dbReference type="ARBA" id="ARBA00009437"/>
    </source>
</evidence>
<evidence type="ECO:0000259" key="5">
    <source>
        <dbReference type="PROSITE" id="PS50931"/>
    </source>
</evidence>
<keyword evidence="4" id="KW-0804">Transcription</keyword>
<sequence>MTLNQLKYFIAVAQSHSFTKAAQQFYISQTAITQQIKALEQIVGTTLIDRNKRPILLTPAGSVFLTEAKSMVEQMENAVTIAQNAASGQRGTLKIGYTKGYERSNLSNWIRGFHKDYPNIFVSCYRMTTDLLASRLVGGQLDLIYTWDSTNLQQNTEIGYCAVEDVPLMVALYPSHRLAGKKHLTRKDLIGEKFLYMSPSESTNSYGDAHFMTLYEEAGFKPQIVFRSTNAESILIMVASEQGISILPDYCTKKLSNADNLIFIPLKGEHEYERIDALWRTDNHNPALHQYLQLF</sequence>
<dbReference type="OrthoDB" id="108771at2"/>
<reference evidence="6 7" key="1">
    <citation type="submission" date="2016-10" db="EMBL/GenBank/DDBJ databases">
        <authorList>
            <person name="de Groot N.N."/>
        </authorList>
    </citation>
    <scope>NUCLEOTIDE SEQUENCE [LARGE SCALE GENOMIC DNA]</scope>
    <source>
        <strain evidence="6 7">DSM 3217</strain>
    </source>
</reference>
<dbReference type="RefSeq" id="WP_090171589.1">
    <property type="nucleotide sequence ID" value="NZ_FMXR01000005.1"/>
</dbReference>
<dbReference type="Pfam" id="PF00126">
    <property type="entry name" value="HTH_1"/>
    <property type="match status" value="1"/>
</dbReference>
<evidence type="ECO:0000313" key="7">
    <source>
        <dbReference type="Proteomes" id="UP000199228"/>
    </source>
</evidence>
<dbReference type="PRINTS" id="PR00039">
    <property type="entry name" value="HTHLYSR"/>
</dbReference>
<dbReference type="GO" id="GO:0003677">
    <property type="term" value="F:DNA binding"/>
    <property type="evidence" value="ECO:0007669"/>
    <property type="project" value="UniProtKB-KW"/>
</dbReference>
<dbReference type="InterPro" id="IPR005119">
    <property type="entry name" value="LysR_subst-bd"/>
</dbReference>
<evidence type="ECO:0000256" key="3">
    <source>
        <dbReference type="ARBA" id="ARBA00023125"/>
    </source>
</evidence>
<dbReference type="InterPro" id="IPR036390">
    <property type="entry name" value="WH_DNA-bd_sf"/>
</dbReference>
<dbReference type="Gene3D" id="3.40.190.10">
    <property type="entry name" value="Periplasmic binding protein-like II"/>
    <property type="match status" value="2"/>
</dbReference>
<evidence type="ECO:0000313" key="6">
    <source>
        <dbReference type="EMBL" id="SDB05326.1"/>
    </source>
</evidence>
<dbReference type="AlphaFoldDB" id="A0A1G6AAK0"/>
<evidence type="ECO:0000256" key="4">
    <source>
        <dbReference type="ARBA" id="ARBA00023163"/>
    </source>
</evidence>
<evidence type="ECO:0000256" key="2">
    <source>
        <dbReference type="ARBA" id="ARBA00023015"/>
    </source>
</evidence>
<accession>A0A1G6AAK0</accession>
<name>A0A1G6AAK0_EUBOX</name>
<dbReference type="Gene3D" id="1.10.10.10">
    <property type="entry name" value="Winged helix-like DNA-binding domain superfamily/Winged helix DNA-binding domain"/>
    <property type="match status" value="1"/>
</dbReference>
<keyword evidence="7" id="KW-1185">Reference proteome</keyword>
<dbReference type="SUPFAM" id="SSF46785">
    <property type="entry name" value="Winged helix' DNA-binding domain"/>
    <property type="match status" value="1"/>
</dbReference>
<dbReference type="Pfam" id="PF03466">
    <property type="entry name" value="LysR_substrate"/>
    <property type="match status" value="1"/>
</dbReference>
<dbReference type="GO" id="GO:0003700">
    <property type="term" value="F:DNA-binding transcription factor activity"/>
    <property type="evidence" value="ECO:0007669"/>
    <property type="project" value="InterPro"/>
</dbReference>
<dbReference type="InterPro" id="IPR000847">
    <property type="entry name" value="LysR_HTH_N"/>
</dbReference>
<dbReference type="STRING" id="1732.SAMN02910417_00342"/>
<dbReference type="SUPFAM" id="SSF53850">
    <property type="entry name" value="Periplasmic binding protein-like II"/>
    <property type="match status" value="1"/>
</dbReference>
<comment type="similarity">
    <text evidence="1">Belongs to the LysR transcriptional regulatory family.</text>
</comment>
<dbReference type="PROSITE" id="PS50931">
    <property type="entry name" value="HTH_LYSR"/>
    <property type="match status" value="1"/>
</dbReference>
<dbReference type="CDD" id="cd08414">
    <property type="entry name" value="PBP2_LTTR_aromatics_like"/>
    <property type="match status" value="1"/>
</dbReference>
<keyword evidence="3 6" id="KW-0238">DNA-binding</keyword>
<dbReference type="InterPro" id="IPR036388">
    <property type="entry name" value="WH-like_DNA-bd_sf"/>
</dbReference>
<organism evidence="6 7">
    <name type="scientific">Eubacterium oxidoreducens</name>
    <dbReference type="NCBI Taxonomy" id="1732"/>
    <lineage>
        <taxon>Bacteria</taxon>
        <taxon>Bacillati</taxon>
        <taxon>Bacillota</taxon>
        <taxon>Clostridia</taxon>
        <taxon>Eubacteriales</taxon>
        <taxon>Eubacteriaceae</taxon>
        <taxon>Eubacterium</taxon>
    </lineage>
</organism>
<dbReference type="FunFam" id="1.10.10.10:FF:000001">
    <property type="entry name" value="LysR family transcriptional regulator"/>
    <property type="match status" value="1"/>
</dbReference>
<dbReference type="PANTHER" id="PTHR30346">
    <property type="entry name" value="TRANSCRIPTIONAL DUAL REGULATOR HCAR-RELATED"/>
    <property type="match status" value="1"/>
</dbReference>
<feature type="domain" description="HTH lysR-type" evidence="5">
    <location>
        <begin position="1"/>
        <end position="58"/>
    </location>
</feature>
<dbReference type="Proteomes" id="UP000199228">
    <property type="component" value="Unassembled WGS sequence"/>
</dbReference>
<gene>
    <name evidence="6" type="ORF">SAMN02910417_00342</name>
</gene>